<evidence type="ECO:0000256" key="3">
    <source>
        <dbReference type="ARBA" id="ARBA00023163"/>
    </source>
</evidence>
<protein>
    <submittedName>
        <fullName evidence="6">AraC-type DNA-binding protein</fullName>
    </submittedName>
</protein>
<dbReference type="GO" id="GO:0003700">
    <property type="term" value="F:DNA-binding transcription factor activity"/>
    <property type="evidence" value="ECO:0007669"/>
    <property type="project" value="InterPro"/>
</dbReference>
<dbReference type="Pfam" id="PF14525">
    <property type="entry name" value="AraC_binding_2"/>
    <property type="match status" value="1"/>
</dbReference>
<dbReference type="InterPro" id="IPR018060">
    <property type="entry name" value="HTH_AraC"/>
</dbReference>
<evidence type="ECO:0000313" key="6">
    <source>
        <dbReference type="EMBL" id="MCP2164333.1"/>
    </source>
</evidence>
<dbReference type="Pfam" id="PF12833">
    <property type="entry name" value="HTH_18"/>
    <property type="match status" value="1"/>
</dbReference>
<dbReference type="Proteomes" id="UP001206128">
    <property type="component" value="Unassembled WGS sequence"/>
</dbReference>
<keyword evidence="3" id="KW-0804">Transcription</keyword>
<dbReference type="SMART" id="SM00342">
    <property type="entry name" value="HTH_ARAC"/>
    <property type="match status" value="1"/>
</dbReference>
<proteinExistence type="predicted"/>
<gene>
    <name evidence="6" type="ORF">LX83_001173</name>
</gene>
<feature type="region of interest" description="Disordered" evidence="4">
    <location>
        <begin position="315"/>
        <end position="335"/>
    </location>
</feature>
<dbReference type="PANTHER" id="PTHR46796:SF6">
    <property type="entry name" value="ARAC SUBFAMILY"/>
    <property type="match status" value="1"/>
</dbReference>
<dbReference type="AlphaFoldDB" id="A0AAE3KJI3"/>
<evidence type="ECO:0000256" key="4">
    <source>
        <dbReference type="SAM" id="MobiDB-lite"/>
    </source>
</evidence>
<comment type="caution">
    <text evidence="6">The sequence shown here is derived from an EMBL/GenBank/DDBJ whole genome shotgun (WGS) entry which is preliminary data.</text>
</comment>
<evidence type="ECO:0000256" key="2">
    <source>
        <dbReference type="ARBA" id="ARBA00023125"/>
    </source>
</evidence>
<dbReference type="InterPro" id="IPR009057">
    <property type="entry name" value="Homeodomain-like_sf"/>
</dbReference>
<evidence type="ECO:0000259" key="5">
    <source>
        <dbReference type="PROSITE" id="PS01124"/>
    </source>
</evidence>
<dbReference type="Gene3D" id="1.10.10.60">
    <property type="entry name" value="Homeodomain-like"/>
    <property type="match status" value="1"/>
</dbReference>
<feature type="domain" description="HTH araC/xylS-type" evidence="5">
    <location>
        <begin position="224"/>
        <end position="325"/>
    </location>
</feature>
<evidence type="ECO:0000313" key="7">
    <source>
        <dbReference type="Proteomes" id="UP001206128"/>
    </source>
</evidence>
<dbReference type="GO" id="GO:0043565">
    <property type="term" value="F:sequence-specific DNA binding"/>
    <property type="evidence" value="ECO:0007669"/>
    <property type="project" value="InterPro"/>
</dbReference>
<organism evidence="6 7">
    <name type="scientific">Goodfellowiella coeruleoviolacea</name>
    <dbReference type="NCBI Taxonomy" id="334858"/>
    <lineage>
        <taxon>Bacteria</taxon>
        <taxon>Bacillati</taxon>
        <taxon>Actinomycetota</taxon>
        <taxon>Actinomycetes</taxon>
        <taxon>Pseudonocardiales</taxon>
        <taxon>Pseudonocardiaceae</taxon>
        <taxon>Goodfellowiella</taxon>
    </lineage>
</organism>
<dbReference type="PRINTS" id="PR00032">
    <property type="entry name" value="HTHARAC"/>
</dbReference>
<sequence>MGVDRVLVNAFDTRSVPAADRFDHWVDLGCRSLMPAWVRSDHENDFRAWLRLVDLGGGVQVSAMAYPSVRVRRPEALVRRSDPEAYQVNLILDGHTTLCQGEREVSLGSNHFVLFDSSRPFHGWRSCSPDVTTAIVVQIPRAMLALSANAADRLTAVPIPATTGVGAVFARWLVALNQRAEELTPADGHALASVTAGLLTAVLAHHDDTHLARSPHPPHDVLRVRVRDFIRQRLGDPGLSVAAIAAAHGVSVRQLHRLFEREGVTVSSWIRQERLRHCCRDLTDPRMRDIPVHVIARRWGFTAAAHFSRAFRDAHGQSPTDYRHDHADPDHPPTR</sequence>
<dbReference type="PROSITE" id="PS01124">
    <property type="entry name" value="HTH_ARAC_FAMILY_2"/>
    <property type="match status" value="1"/>
</dbReference>
<keyword evidence="2 6" id="KW-0238">DNA-binding</keyword>
<dbReference type="RefSeq" id="WP_253767844.1">
    <property type="nucleotide sequence ID" value="NZ_JAMTCK010000002.1"/>
</dbReference>
<dbReference type="InterPro" id="IPR020449">
    <property type="entry name" value="Tscrpt_reg_AraC-type_HTH"/>
</dbReference>
<name>A0AAE3KJI3_9PSEU</name>
<keyword evidence="1" id="KW-0805">Transcription regulation</keyword>
<dbReference type="EMBL" id="JAMTCK010000002">
    <property type="protein sequence ID" value="MCP2164333.1"/>
    <property type="molecule type" value="Genomic_DNA"/>
</dbReference>
<accession>A0AAE3KJI3</accession>
<reference evidence="6" key="1">
    <citation type="submission" date="2022-06" db="EMBL/GenBank/DDBJ databases">
        <title>Genomic Encyclopedia of Archaeal and Bacterial Type Strains, Phase II (KMG-II): from individual species to whole genera.</title>
        <authorList>
            <person name="Goeker M."/>
        </authorList>
    </citation>
    <scope>NUCLEOTIDE SEQUENCE</scope>
    <source>
        <strain evidence="6">DSM 43935</strain>
    </source>
</reference>
<keyword evidence="7" id="KW-1185">Reference proteome</keyword>
<dbReference type="SUPFAM" id="SSF46689">
    <property type="entry name" value="Homeodomain-like"/>
    <property type="match status" value="1"/>
</dbReference>
<dbReference type="InterPro" id="IPR050204">
    <property type="entry name" value="AraC_XylS_family_regulators"/>
</dbReference>
<evidence type="ECO:0000256" key="1">
    <source>
        <dbReference type="ARBA" id="ARBA00023015"/>
    </source>
</evidence>
<dbReference type="PANTHER" id="PTHR46796">
    <property type="entry name" value="HTH-TYPE TRANSCRIPTIONAL ACTIVATOR RHAS-RELATED"/>
    <property type="match status" value="1"/>
</dbReference>
<dbReference type="InterPro" id="IPR035418">
    <property type="entry name" value="AraC-bd_2"/>
</dbReference>